<accession>A0AC35TUI3</accession>
<protein>
    <submittedName>
        <fullName evidence="2">L-type lectin-like domain-containing protein</fullName>
    </submittedName>
</protein>
<dbReference type="Proteomes" id="UP000095286">
    <property type="component" value="Unplaced"/>
</dbReference>
<name>A0AC35TUI3_9BILA</name>
<evidence type="ECO:0000313" key="1">
    <source>
        <dbReference type="Proteomes" id="UP000095286"/>
    </source>
</evidence>
<evidence type="ECO:0000313" key="2">
    <source>
        <dbReference type="WBParaSite" id="RSKR_0000436400.1"/>
    </source>
</evidence>
<proteinExistence type="predicted"/>
<organism evidence="1 2">
    <name type="scientific">Rhabditophanes sp. KR3021</name>
    <dbReference type="NCBI Taxonomy" id="114890"/>
    <lineage>
        <taxon>Eukaryota</taxon>
        <taxon>Metazoa</taxon>
        <taxon>Ecdysozoa</taxon>
        <taxon>Nematoda</taxon>
        <taxon>Chromadorea</taxon>
        <taxon>Rhabditida</taxon>
        <taxon>Tylenchina</taxon>
        <taxon>Panagrolaimomorpha</taxon>
        <taxon>Strongyloidoidea</taxon>
        <taxon>Alloionematidae</taxon>
        <taxon>Rhabditophanes</taxon>
    </lineage>
</organism>
<dbReference type="WBParaSite" id="RSKR_0000436400.1">
    <property type="protein sequence ID" value="RSKR_0000436400.1"/>
    <property type="gene ID" value="RSKR_0000436400"/>
</dbReference>
<reference evidence="2" key="1">
    <citation type="submission" date="2016-11" db="UniProtKB">
        <authorList>
            <consortium name="WormBaseParasite"/>
        </authorList>
    </citation>
    <scope>IDENTIFICATION</scope>
    <source>
        <strain evidence="2">KR3021</strain>
    </source>
</reference>
<sequence>MKCLLLITILLPALLAQAPNLKKFEYKHSFRAPNLAQQSHDGNTPARIPFWEITGDAIASSDQLRLAPSIKSRRGIAWNKKPFSSSEFFEVEIALKVTGQRVGADGLAIWYTTQQGTLGPVYGANDQWNGLGIFLDSYENKVNTGNAKSGHPYISAMINDGTRIYDHATDGAAQILAGCQRDYRNKPYPVKLKIEYYNNLLTVHVSDGNSQQPRYEPCIRVEHVFLPKNGFFGISATTGGLADDHDVMEFSTFSLHTNAPHVTHDIPQVEKDKYDDEFEKQRKQFEEERSKFKVEHPERAKTDEEDDMAKYYEDPNTKELRLIFESQNDIYKIMQTIEGKLKEIQNTQGVHSNMFQQVSAGGHAQPVAGNAPISAGSFQQHEKTEVMQNVRDLVNSIRDMKTYVNEIYTKTFNLDNALKNTNSGAANANLQQSLNTLQTEIAAIRQNQVNSAHAQTDPSSCPTCLGATFFLIIITVQSAGIFVFVFVRSRETKAKFY</sequence>